<dbReference type="Proteomes" id="UP000025047">
    <property type="component" value="Unassembled WGS sequence"/>
</dbReference>
<protein>
    <submittedName>
        <fullName evidence="1">Uncharacterized protein</fullName>
    </submittedName>
</protein>
<evidence type="ECO:0000313" key="1">
    <source>
        <dbReference type="EMBL" id="EYD71829.1"/>
    </source>
</evidence>
<comment type="caution">
    <text evidence="1">The sequence shown here is derived from an EMBL/GenBank/DDBJ whole genome shotgun (WGS) entry which is preliminary data.</text>
</comment>
<dbReference type="AlphaFoldDB" id="A0A017HDF3"/>
<dbReference type="RefSeq" id="WP_017928614.1">
    <property type="nucleotide sequence ID" value="NZ_KB822998.1"/>
</dbReference>
<organism evidence="1 2">
    <name type="scientific">Limimaricola hongkongensis DSM 17492</name>
    <dbReference type="NCBI Taxonomy" id="1122180"/>
    <lineage>
        <taxon>Bacteria</taxon>
        <taxon>Pseudomonadati</taxon>
        <taxon>Pseudomonadota</taxon>
        <taxon>Alphaproteobacteria</taxon>
        <taxon>Rhodobacterales</taxon>
        <taxon>Paracoccaceae</taxon>
        <taxon>Limimaricola</taxon>
    </lineage>
</organism>
<proteinExistence type="predicted"/>
<sequence>MTPEPLRYGRAKLTTILADFDSLRAAIFPAPVEGLLAAAQDIVNDHDAGNWSEYKVEALRAALSAYGERGYG</sequence>
<dbReference type="EMBL" id="APGJ01000006">
    <property type="protein sequence ID" value="EYD71829.1"/>
    <property type="molecule type" value="Genomic_DNA"/>
</dbReference>
<dbReference type="HOGENOM" id="CLU_2717563_0_0_5"/>
<keyword evidence="2" id="KW-1185">Reference proteome</keyword>
<dbReference type="PATRIC" id="fig|1122180.6.peg.1885"/>
<evidence type="ECO:0000313" key="2">
    <source>
        <dbReference type="Proteomes" id="UP000025047"/>
    </source>
</evidence>
<reference evidence="1 2" key="1">
    <citation type="submission" date="2013-03" db="EMBL/GenBank/DDBJ databases">
        <authorList>
            <person name="Fiebig A."/>
            <person name="Goeker M."/>
            <person name="Klenk H.-P.P."/>
        </authorList>
    </citation>
    <scope>NUCLEOTIDE SEQUENCE [LARGE SCALE GENOMIC DNA]</scope>
    <source>
        <strain evidence="1 2">DSM 17492</strain>
    </source>
</reference>
<gene>
    <name evidence="1" type="ORF">Lokhon_01899</name>
</gene>
<accession>A0A017HDF3</accession>
<name>A0A017HDF3_9RHOB</name>